<sequence length="162" mass="17763">MKVDERPLKMDERPLLAAERPLTPLWTSVLLTLSGRASSYILDERPLLLQVERPLLLAGRTSTALFTGRASCLDGQASSSAWLGRASSSAFLDERPLVLPLWTSVLSPVFWTSVLVFSGRASALNLLDERPLAGDERPLACACFGLLYTLWETLPSSFLATK</sequence>
<dbReference type="AlphaFoldDB" id="A0A0L9TGB4"/>
<organism evidence="1 2">
    <name type="scientific">Phaseolus angularis</name>
    <name type="common">Azuki bean</name>
    <name type="synonym">Vigna angularis</name>
    <dbReference type="NCBI Taxonomy" id="3914"/>
    <lineage>
        <taxon>Eukaryota</taxon>
        <taxon>Viridiplantae</taxon>
        <taxon>Streptophyta</taxon>
        <taxon>Embryophyta</taxon>
        <taxon>Tracheophyta</taxon>
        <taxon>Spermatophyta</taxon>
        <taxon>Magnoliopsida</taxon>
        <taxon>eudicotyledons</taxon>
        <taxon>Gunneridae</taxon>
        <taxon>Pentapetalae</taxon>
        <taxon>rosids</taxon>
        <taxon>fabids</taxon>
        <taxon>Fabales</taxon>
        <taxon>Fabaceae</taxon>
        <taxon>Papilionoideae</taxon>
        <taxon>50 kb inversion clade</taxon>
        <taxon>NPAAA clade</taxon>
        <taxon>indigoferoid/millettioid clade</taxon>
        <taxon>Phaseoleae</taxon>
        <taxon>Vigna</taxon>
    </lineage>
</organism>
<proteinExistence type="predicted"/>
<dbReference type="EMBL" id="KQ258502">
    <property type="protein sequence ID" value="KOM29506.1"/>
    <property type="molecule type" value="Genomic_DNA"/>
</dbReference>
<name>A0A0L9TGB4_PHAAN</name>
<accession>A0A0L9TGB4</accession>
<evidence type="ECO:0000313" key="2">
    <source>
        <dbReference type="Proteomes" id="UP000053144"/>
    </source>
</evidence>
<dbReference type="Proteomes" id="UP000053144">
    <property type="component" value="Unassembled WGS sequence"/>
</dbReference>
<protein>
    <submittedName>
        <fullName evidence="1">Uncharacterized protein</fullName>
    </submittedName>
</protein>
<gene>
    <name evidence="1" type="ORF">LR48_Vigan712s000200</name>
</gene>
<evidence type="ECO:0000313" key="1">
    <source>
        <dbReference type="EMBL" id="KOM29506.1"/>
    </source>
</evidence>
<reference evidence="2" key="1">
    <citation type="journal article" date="2015" name="Proc. Natl. Acad. Sci. U.S.A.">
        <title>Genome sequencing of adzuki bean (Vigna angularis) provides insight into high starch and low fat accumulation and domestication.</title>
        <authorList>
            <person name="Yang K."/>
            <person name="Tian Z."/>
            <person name="Chen C."/>
            <person name="Luo L."/>
            <person name="Zhao B."/>
            <person name="Wang Z."/>
            <person name="Yu L."/>
            <person name="Li Y."/>
            <person name="Sun Y."/>
            <person name="Li W."/>
            <person name="Chen Y."/>
            <person name="Li Y."/>
            <person name="Zhang Y."/>
            <person name="Ai D."/>
            <person name="Zhao J."/>
            <person name="Shang C."/>
            <person name="Ma Y."/>
            <person name="Wu B."/>
            <person name="Wang M."/>
            <person name="Gao L."/>
            <person name="Sun D."/>
            <person name="Zhang P."/>
            <person name="Guo F."/>
            <person name="Wang W."/>
            <person name="Li Y."/>
            <person name="Wang J."/>
            <person name="Varshney R.K."/>
            <person name="Wang J."/>
            <person name="Ling H.Q."/>
            <person name="Wan P."/>
        </authorList>
    </citation>
    <scope>NUCLEOTIDE SEQUENCE</scope>
    <source>
        <strain evidence="2">cv. Jingnong 6</strain>
    </source>
</reference>
<dbReference type="Gramene" id="KOM29506">
    <property type="protein sequence ID" value="KOM29506"/>
    <property type="gene ID" value="LR48_Vigan712s000200"/>
</dbReference>